<keyword evidence="1" id="KW-0805">Transcription regulation</keyword>
<evidence type="ECO:0000313" key="7">
    <source>
        <dbReference type="Proteomes" id="UP001202922"/>
    </source>
</evidence>
<dbReference type="InterPro" id="IPR000524">
    <property type="entry name" value="Tscrpt_reg_HTH_GntR"/>
</dbReference>
<proteinExistence type="predicted"/>
<dbReference type="Proteomes" id="UP001202922">
    <property type="component" value="Unassembled WGS sequence"/>
</dbReference>
<dbReference type="Pfam" id="PF00392">
    <property type="entry name" value="GntR"/>
    <property type="match status" value="1"/>
</dbReference>
<evidence type="ECO:0000256" key="1">
    <source>
        <dbReference type="ARBA" id="ARBA00023015"/>
    </source>
</evidence>
<sequence length="252" mass="27946">MAPSLPGAPASSAARPPSNRDLAYEHIRDLIVRGDEPPGALLSENDLALRLDLSRTPVREALLLLSQEGLVDIRPQRGSYVSLIDPDMVRQAQFVREAIEVASLEACIENWTPEQGAEIEELLAAQASCTTREDFYPLDEQFHRTLLAIAGHESAWTAVQSAKGHLDRARYLGLSGYRSIGEYAADHRRLHEAVAQGNLEAARDELRAHLRFVLDDLEQIQAARPELFRAPSGPERRPARPARRPARTLDPS</sequence>
<keyword evidence="7" id="KW-1185">Reference proteome</keyword>
<comment type="caution">
    <text evidence="6">The sequence shown here is derived from an EMBL/GenBank/DDBJ whole genome shotgun (WGS) entry which is preliminary data.</text>
</comment>
<dbReference type="PRINTS" id="PR00035">
    <property type="entry name" value="HTHGNTR"/>
</dbReference>
<dbReference type="Gene3D" id="1.20.120.530">
    <property type="entry name" value="GntR ligand-binding domain-like"/>
    <property type="match status" value="1"/>
</dbReference>
<dbReference type="SMART" id="SM00895">
    <property type="entry name" value="FCD"/>
    <property type="match status" value="1"/>
</dbReference>
<dbReference type="PANTHER" id="PTHR43537:SF51">
    <property type="entry name" value="HTH-TYPE TRANSCRIPTIONAL REGULATOR LGOR-RELATED"/>
    <property type="match status" value="1"/>
</dbReference>
<gene>
    <name evidence="6" type="ORF">L0M17_04095</name>
</gene>
<dbReference type="SMART" id="SM00345">
    <property type="entry name" value="HTH_GNTR"/>
    <property type="match status" value="1"/>
</dbReference>
<protein>
    <submittedName>
        <fullName evidence="6">GntR family transcriptional regulator</fullName>
    </submittedName>
</protein>
<dbReference type="RefSeq" id="WP_241051498.1">
    <property type="nucleotide sequence ID" value="NZ_JAKZBV010000001.1"/>
</dbReference>
<dbReference type="SUPFAM" id="SSF48008">
    <property type="entry name" value="GntR ligand-binding domain-like"/>
    <property type="match status" value="1"/>
</dbReference>
<dbReference type="Pfam" id="PF07729">
    <property type="entry name" value="FCD"/>
    <property type="match status" value="1"/>
</dbReference>
<reference evidence="6 7" key="1">
    <citation type="submission" date="2022-03" db="EMBL/GenBank/DDBJ databases">
        <title>Sinomonas sp. isolated from a soil.</title>
        <authorList>
            <person name="Han J."/>
            <person name="Kim D.-U."/>
        </authorList>
    </citation>
    <scope>NUCLEOTIDE SEQUENCE [LARGE SCALE GENOMIC DNA]</scope>
    <source>
        <strain evidence="6 7">5-5</strain>
    </source>
</reference>
<evidence type="ECO:0000259" key="5">
    <source>
        <dbReference type="PROSITE" id="PS50949"/>
    </source>
</evidence>
<evidence type="ECO:0000256" key="3">
    <source>
        <dbReference type="ARBA" id="ARBA00023163"/>
    </source>
</evidence>
<keyword evidence="2" id="KW-0238">DNA-binding</keyword>
<dbReference type="InterPro" id="IPR008920">
    <property type="entry name" value="TF_FadR/GntR_C"/>
</dbReference>
<keyword evidence="3" id="KW-0804">Transcription</keyword>
<dbReference type="PANTHER" id="PTHR43537">
    <property type="entry name" value="TRANSCRIPTIONAL REGULATOR, GNTR FAMILY"/>
    <property type="match status" value="1"/>
</dbReference>
<dbReference type="CDD" id="cd07377">
    <property type="entry name" value="WHTH_GntR"/>
    <property type="match status" value="1"/>
</dbReference>
<evidence type="ECO:0000256" key="4">
    <source>
        <dbReference type="SAM" id="MobiDB-lite"/>
    </source>
</evidence>
<dbReference type="SUPFAM" id="SSF46785">
    <property type="entry name" value="Winged helix' DNA-binding domain"/>
    <property type="match status" value="1"/>
</dbReference>
<dbReference type="EMBL" id="JAKZBV010000001">
    <property type="protein sequence ID" value="MCH6469178.1"/>
    <property type="molecule type" value="Genomic_DNA"/>
</dbReference>
<evidence type="ECO:0000256" key="2">
    <source>
        <dbReference type="ARBA" id="ARBA00023125"/>
    </source>
</evidence>
<evidence type="ECO:0000313" key="6">
    <source>
        <dbReference type="EMBL" id="MCH6469178.1"/>
    </source>
</evidence>
<organism evidence="6 7">
    <name type="scientific">Sinomonas terrae</name>
    <dbReference type="NCBI Taxonomy" id="2908838"/>
    <lineage>
        <taxon>Bacteria</taxon>
        <taxon>Bacillati</taxon>
        <taxon>Actinomycetota</taxon>
        <taxon>Actinomycetes</taxon>
        <taxon>Micrococcales</taxon>
        <taxon>Micrococcaceae</taxon>
        <taxon>Sinomonas</taxon>
    </lineage>
</organism>
<dbReference type="Gene3D" id="1.10.10.10">
    <property type="entry name" value="Winged helix-like DNA-binding domain superfamily/Winged helix DNA-binding domain"/>
    <property type="match status" value="1"/>
</dbReference>
<accession>A0ABS9TXS2</accession>
<feature type="region of interest" description="Disordered" evidence="4">
    <location>
        <begin position="225"/>
        <end position="252"/>
    </location>
</feature>
<dbReference type="PROSITE" id="PS50949">
    <property type="entry name" value="HTH_GNTR"/>
    <property type="match status" value="1"/>
</dbReference>
<dbReference type="InterPro" id="IPR036390">
    <property type="entry name" value="WH_DNA-bd_sf"/>
</dbReference>
<dbReference type="InterPro" id="IPR036388">
    <property type="entry name" value="WH-like_DNA-bd_sf"/>
</dbReference>
<feature type="domain" description="HTH gntR-type" evidence="5">
    <location>
        <begin position="17"/>
        <end position="84"/>
    </location>
</feature>
<name>A0ABS9TXS2_9MICC</name>
<dbReference type="InterPro" id="IPR011711">
    <property type="entry name" value="GntR_C"/>
</dbReference>